<evidence type="ECO:0000313" key="3">
    <source>
        <dbReference type="Proteomes" id="UP000799766"/>
    </source>
</evidence>
<evidence type="ECO:0000313" key="2">
    <source>
        <dbReference type="EMBL" id="KAF2460832.1"/>
    </source>
</evidence>
<feature type="signal peptide" evidence="1">
    <location>
        <begin position="1"/>
        <end position="17"/>
    </location>
</feature>
<name>A0A6A6PAJ5_9PEZI</name>
<accession>A0A6A6PAJ5</accession>
<organism evidence="2 3">
    <name type="scientific">Lineolata rhizophorae</name>
    <dbReference type="NCBI Taxonomy" id="578093"/>
    <lineage>
        <taxon>Eukaryota</taxon>
        <taxon>Fungi</taxon>
        <taxon>Dikarya</taxon>
        <taxon>Ascomycota</taxon>
        <taxon>Pezizomycotina</taxon>
        <taxon>Dothideomycetes</taxon>
        <taxon>Dothideomycetes incertae sedis</taxon>
        <taxon>Lineolatales</taxon>
        <taxon>Lineolataceae</taxon>
        <taxon>Lineolata</taxon>
    </lineage>
</organism>
<dbReference type="Proteomes" id="UP000799766">
    <property type="component" value="Unassembled WGS sequence"/>
</dbReference>
<dbReference type="EMBL" id="MU001672">
    <property type="protein sequence ID" value="KAF2460832.1"/>
    <property type="molecule type" value="Genomic_DNA"/>
</dbReference>
<proteinExistence type="predicted"/>
<feature type="chain" id="PRO_5025332934" description="Secreted protein" evidence="1">
    <location>
        <begin position="18"/>
        <end position="98"/>
    </location>
</feature>
<sequence>MVIFSILFWCFFMLAFCKHARIWHPAESPLFLKGLIPTYHYHKSHEHHFLLFLFKCYFVQRIKLIIVMAQCFFLTNLFGELCNERHTGHCGAGQFLVG</sequence>
<keyword evidence="3" id="KW-1185">Reference proteome</keyword>
<keyword evidence="1" id="KW-0732">Signal</keyword>
<protein>
    <recommendedName>
        <fullName evidence="4">Secreted protein</fullName>
    </recommendedName>
</protein>
<reference evidence="2" key="1">
    <citation type="journal article" date="2020" name="Stud. Mycol.">
        <title>101 Dothideomycetes genomes: a test case for predicting lifestyles and emergence of pathogens.</title>
        <authorList>
            <person name="Haridas S."/>
            <person name="Albert R."/>
            <person name="Binder M."/>
            <person name="Bloem J."/>
            <person name="Labutti K."/>
            <person name="Salamov A."/>
            <person name="Andreopoulos B."/>
            <person name="Baker S."/>
            <person name="Barry K."/>
            <person name="Bills G."/>
            <person name="Bluhm B."/>
            <person name="Cannon C."/>
            <person name="Castanera R."/>
            <person name="Culley D."/>
            <person name="Daum C."/>
            <person name="Ezra D."/>
            <person name="Gonzalez J."/>
            <person name="Henrissat B."/>
            <person name="Kuo A."/>
            <person name="Liang C."/>
            <person name="Lipzen A."/>
            <person name="Lutzoni F."/>
            <person name="Magnuson J."/>
            <person name="Mondo S."/>
            <person name="Nolan M."/>
            <person name="Ohm R."/>
            <person name="Pangilinan J."/>
            <person name="Park H.-J."/>
            <person name="Ramirez L."/>
            <person name="Alfaro M."/>
            <person name="Sun H."/>
            <person name="Tritt A."/>
            <person name="Yoshinaga Y."/>
            <person name="Zwiers L.-H."/>
            <person name="Turgeon B."/>
            <person name="Goodwin S."/>
            <person name="Spatafora J."/>
            <person name="Crous P."/>
            <person name="Grigoriev I."/>
        </authorList>
    </citation>
    <scope>NUCLEOTIDE SEQUENCE</scope>
    <source>
        <strain evidence="2">ATCC 16933</strain>
    </source>
</reference>
<evidence type="ECO:0008006" key="4">
    <source>
        <dbReference type="Google" id="ProtNLM"/>
    </source>
</evidence>
<gene>
    <name evidence="2" type="ORF">BDY21DRAFT_133099</name>
</gene>
<dbReference type="AlphaFoldDB" id="A0A6A6PAJ5"/>
<evidence type="ECO:0000256" key="1">
    <source>
        <dbReference type="SAM" id="SignalP"/>
    </source>
</evidence>